<evidence type="ECO:0000256" key="2">
    <source>
        <dbReference type="ARBA" id="ARBA00023125"/>
    </source>
</evidence>
<keyword evidence="6" id="KW-1185">Reference proteome</keyword>
<accession>A0A844FZ02</accession>
<organism evidence="5 6">
    <name type="scientific">Victivallis lenta</name>
    <dbReference type="NCBI Taxonomy" id="2606640"/>
    <lineage>
        <taxon>Bacteria</taxon>
        <taxon>Pseudomonadati</taxon>
        <taxon>Lentisphaerota</taxon>
        <taxon>Lentisphaeria</taxon>
        <taxon>Victivallales</taxon>
        <taxon>Victivallaceae</taxon>
        <taxon>Victivallis</taxon>
    </lineage>
</organism>
<dbReference type="Gene3D" id="1.10.10.60">
    <property type="entry name" value="Homeodomain-like"/>
    <property type="match status" value="2"/>
</dbReference>
<keyword evidence="2" id="KW-0238">DNA-binding</keyword>
<dbReference type="InterPro" id="IPR018060">
    <property type="entry name" value="HTH_AraC"/>
</dbReference>
<dbReference type="InterPro" id="IPR018062">
    <property type="entry name" value="HTH_AraC-typ_CS"/>
</dbReference>
<dbReference type="SUPFAM" id="SSF46689">
    <property type="entry name" value="Homeodomain-like"/>
    <property type="match status" value="2"/>
</dbReference>
<comment type="caution">
    <text evidence="5">The sequence shown here is derived from an EMBL/GenBank/DDBJ whole genome shotgun (WGS) entry which is preliminary data.</text>
</comment>
<keyword evidence="1" id="KW-0805">Transcription regulation</keyword>
<dbReference type="EMBL" id="VUNS01000001">
    <property type="protein sequence ID" value="MST95598.1"/>
    <property type="molecule type" value="Genomic_DNA"/>
</dbReference>
<dbReference type="GO" id="GO:0043565">
    <property type="term" value="F:sequence-specific DNA binding"/>
    <property type="evidence" value="ECO:0007669"/>
    <property type="project" value="InterPro"/>
</dbReference>
<dbReference type="PROSITE" id="PS00041">
    <property type="entry name" value="HTH_ARAC_FAMILY_1"/>
    <property type="match status" value="1"/>
</dbReference>
<proteinExistence type="predicted"/>
<evidence type="ECO:0000259" key="4">
    <source>
        <dbReference type="PROSITE" id="PS01124"/>
    </source>
</evidence>
<protein>
    <submittedName>
        <fullName evidence="5">Helix-turn-helix transcriptional regulator</fullName>
    </submittedName>
</protein>
<feature type="domain" description="HTH araC/xylS-type" evidence="4">
    <location>
        <begin position="190"/>
        <end position="288"/>
    </location>
</feature>
<evidence type="ECO:0000313" key="6">
    <source>
        <dbReference type="Proteomes" id="UP000435649"/>
    </source>
</evidence>
<dbReference type="Proteomes" id="UP000435649">
    <property type="component" value="Unassembled WGS sequence"/>
</dbReference>
<evidence type="ECO:0000256" key="3">
    <source>
        <dbReference type="ARBA" id="ARBA00023163"/>
    </source>
</evidence>
<evidence type="ECO:0000313" key="5">
    <source>
        <dbReference type="EMBL" id="MST95598.1"/>
    </source>
</evidence>
<dbReference type="AlphaFoldDB" id="A0A844FZ02"/>
<gene>
    <name evidence="5" type="ORF">FYJ85_00855</name>
</gene>
<dbReference type="InterPro" id="IPR009057">
    <property type="entry name" value="Homeodomain-like_sf"/>
</dbReference>
<name>A0A844FZ02_9BACT</name>
<dbReference type="SMART" id="SM00342">
    <property type="entry name" value="HTH_ARAC"/>
    <property type="match status" value="1"/>
</dbReference>
<evidence type="ECO:0000256" key="1">
    <source>
        <dbReference type="ARBA" id="ARBA00023015"/>
    </source>
</evidence>
<dbReference type="Pfam" id="PF12833">
    <property type="entry name" value="HTH_18"/>
    <property type="match status" value="1"/>
</dbReference>
<dbReference type="PROSITE" id="PS01124">
    <property type="entry name" value="HTH_ARAC_FAMILY_2"/>
    <property type="match status" value="1"/>
</dbReference>
<dbReference type="InterPro" id="IPR050204">
    <property type="entry name" value="AraC_XylS_family_regulators"/>
</dbReference>
<reference evidence="5 6" key="1">
    <citation type="submission" date="2019-08" db="EMBL/GenBank/DDBJ databases">
        <title>In-depth cultivation of the pig gut microbiome towards novel bacterial diversity and tailored functional studies.</title>
        <authorList>
            <person name="Wylensek D."/>
            <person name="Hitch T.C.A."/>
            <person name="Clavel T."/>
        </authorList>
    </citation>
    <scope>NUCLEOTIDE SEQUENCE [LARGE SCALE GENOMIC DNA]</scope>
    <source>
        <strain evidence="5 6">BBE-744-WT-12</strain>
    </source>
</reference>
<dbReference type="PANTHER" id="PTHR46796">
    <property type="entry name" value="HTH-TYPE TRANSCRIPTIONAL ACTIVATOR RHAS-RELATED"/>
    <property type="match status" value="1"/>
</dbReference>
<dbReference type="GO" id="GO:0003700">
    <property type="term" value="F:DNA-binding transcription factor activity"/>
    <property type="evidence" value="ECO:0007669"/>
    <property type="project" value="InterPro"/>
</dbReference>
<keyword evidence="3" id="KW-0804">Transcription</keyword>
<sequence length="291" mass="32987">MMFKTAMAGMIIFLTNPIIPMRQRLIEKAKLLPEPESYFRGREIGGGFRLPSSLLLYWHDYPHERTIISTRHMLILPAVPMEYLVSGNRIALEPGRALLVKPYLRRSVPEGRERHDRLIVSFEAEEGQPYLPAEPLMEANDAAFAAAERLVDAYLDGDTLRSMFELVLLLRELSAGQLPRRDAPLSPPVKAVLNRINQELTRQLSIKLLAEGAGLSASHLRRKFREELGIALGDYLAERRLNAARRLLEETDEPVGRIAAACGYDSIYSFSRFFRKRTGVAPSFWRKSGGR</sequence>